<feature type="non-terminal residue" evidence="2">
    <location>
        <position position="112"/>
    </location>
</feature>
<feature type="signal peptide" evidence="1">
    <location>
        <begin position="1"/>
        <end position="21"/>
    </location>
</feature>
<evidence type="ECO:0000313" key="2">
    <source>
        <dbReference type="EMBL" id="CAH0713563.1"/>
    </source>
</evidence>
<reference evidence="2" key="1">
    <citation type="submission" date="2021-12" db="EMBL/GenBank/DDBJ databases">
        <authorList>
            <person name="Martin H S."/>
        </authorList>
    </citation>
    <scope>NUCLEOTIDE SEQUENCE</scope>
</reference>
<organism evidence="2 3">
    <name type="scientific">Brenthis ino</name>
    <name type="common">lesser marbled fritillary</name>
    <dbReference type="NCBI Taxonomy" id="405034"/>
    <lineage>
        <taxon>Eukaryota</taxon>
        <taxon>Metazoa</taxon>
        <taxon>Ecdysozoa</taxon>
        <taxon>Arthropoda</taxon>
        <taxon>Hexapoda</taxon>
        <taxon>Insecta</taxon>
        <taxon>Pterygota</taxon>
        <taxon>Neoptera</taxon>
        <taxon>Endopterygota</taxon>
        <taxon>Lepidoptera</taxon>
        <taxon>Glossata</taxon>
        <taxon>Ditrysia</taxon>
        <taxon>Papilionoidea</taxon>
        <taxon>Nymphalidae</taxon>
        <taxon>Heliconiinae</taxon>
        <taxon>Argynnini</taxon>
        <taxon>Brenthis</taxon>
    </lineage>
</organism>
<feature type="chain" id="PRO_5035426231" evidence="1">
    <location>
        <begin position="22"/>
        <end position="112"/>
    </location>
</feature>
<protein>
    <submittedName>
        <fullName evidence="2">Uncharacterized protein</fullName>
    </submittedName>
</protein>
<evidence type="ECO:0000256" key="1">
    <source>
        <dbReference type="SAM" id="SignalP"/>
    </source>
</evidence>
<keyword evidence="1" id="KW-0732">Signal</keyword>
<proteinExistence type="predicted"/>
<name>A0A8J9V0B1_9NEOP</name>
<accession>A0A8J9V0B1</accession>
<sequence length="112" mass="12650">MFVTNCLSLALFLYIFDSVHSRIIKFEEIPISSGELTLKFVPNKDTSGENIGKLIVLLRNKDKIEPKTKTMPPEVDQSFIPDLLNKVGIVAEKCPIDYKRVGFMCLSNKKTS</sequence>
<dbReference type="OrthoDB" id="6907936at2759"/>
<keyword evidence="3" id="KW-1185">Reference proteome</keyword>
<dbReference type="EMBL" id="OV170221">
    <property type="protein sequence ID" value="CAH0713563.1"/>
    <property type="molecule type" value="Genomic_DNA"/>
</dbReference>
<evidence type="ECO:0000313" key="3">
    <source>
        <dbReference type="Proteomes" id="UP000838878"/>
    </source>
</evidence>
<dbReference type="AlphaFoldDB" id="A0A8J9V0B1"/>
<gene>
    <name evidence="2" type="ORF">BINO364_LOCUS713</name>
</gene>
<dbReference type="Proteomes" id="UP000838878">
    <property type="component" value="Chromosome 1"/>
</dbReference>